<dbReference type="InterPro" id="IPR009410">
    <property type="entry name" value="Allene_ox_cyc"/>
</dbReference>
<evidence type="ECO:0000313" key="10">
    <source>
        <dbReference type="Proteomes" id="UP001605036"/>
    </source>
</evidence>
<evidence type="ECO:0000256" key="6">
    <source>
        <dbReference type="ARBA" id="ARBA00022946"/>
    </source>
</evidence>
<accession>A0ABD1XQC7</accession>
<dbReference type="GO" id="GO:0009507">
    <property type="term" value="C:chloroplast"/>
    <property type="evidence" value="ECO:0007669"/>
    <property type="project" value="UniProtKB-SubCell"/>
</dbReference>
<comment type="catalytic activity">
    <reaction evidence="8">
        <text>(9Z,13S,15Z)-12,13-epoxyoctadeca-9,11,15-trienoate = (9S,13S,15Z)-12-oxophyto-10,15-dienoate</text>
        <dbReference type="Rhea" id="RHEA:22592"/>
        <dbReference type="ChEBI" id="CHEBI:36438"/>
        <dbReference type="ChEBI" id="CHEBI:57411"/>
        <dbReference type="EC" id="5.3.99.6"/>
    </reaction>
</comment>
<comment type="similarity">
    <text evidence="2">Belongs to the allene oxide cyclase family.</text>
</comment>
<keyword evidence="7" id="KW-0413">Isomerase</keyword>
<dbReference type="PANTHER" id="PTHR31843">
    <property type="entry name" value="ALLENE OXIDE CYCLASE 4, CHLOROPLASTIC"/>
    <property type="match status" value="1"/>
</dbReference>
<dbReference type="SUPFAM" id="SSF141493">
    <property type="entry name" value="Allene oxide cyclase-like"/>
    <property type="match status" value="1"/>
</dbReference>
<dbReference type="GO" id="GO:0009695">
    <property type="term" value="P:jasmonic acid biosynthetic process"/>
    <property type="evidence" value="ECO:0007669"/>
    <property type="project" value="UniProtKB-ARBA"/>
</dbReference>
<evidence type="ECO:0000256" key="8">
    <source>
        <dbReference type="ARBA" id="ARBA00049891"/>
    </source>
</evidence>
<dbReference type="PANTHER" id="PTHR31843:SF11">
    <property type="entry name" value="ALLENE OXIDE CYCLASE 4, CHLOROPLASTIC"/>
    <property type="match status" value="1"/>
</dbReference>
<gene>
    <name evidence="9" type="ORF">R1flu_022839</name>
</gene>
<reference evidence="9 10" key="1">
    <citation type="submission" date="2024-09" db="EMBL/GenBank/DDBJ databases">
        <title>Chromosome-scale assembly of Riccia fluitans.</title>
        <authorList>
            <person name="Paukszto L."/>
            <person name="Sawicki J."/>
            <person name="Karawczyk K."/>
            <person name="Piernik-Szablinska J."/>
            <person name="Szczecinska M."/>
            <person name="Mazdziarz M."/>
        </authorList>
    </citation>
    <scope>NUCLEOTIDE SEQUENCE [LARGE SCALE GENOMIC DNA]</scope>
    <source>
        <strain evidence="9">Rf_01</strain>
        <tissue evidence="9">Aerial parts of the thallus</tissue>
    </source>
</reference>
<organism evidence="9 10">
    <name type="scientific">Riccia fluitans</name>
    <dbReference type="NCBI Taxonomy" id="41844"/>
    <lineage>
        <taxon>Eukaryota</taxon>
        <taxon>Viridiplantae</taxon>
        <taxon>Streptophyta</taxon>
        <taxon>Embryophyta</taxon>
        <taxon>Marchantiophyta</taxon>
        <taxon>Marchantiopsida</taxon>
        <taxon>Marchantiidae</taxon>
        <taxon>Marchantiales</taxon>
        <taxon>Ricciaceae</taxon>
        <taxon>Riccia</taxon>
    </lineage>
</organism>
<evidence type="ECO:0000313" key="9">
    <source>
        <dbReference type="EMBL" id="KAL2611147.1"/>
    </source>
</evidence>
<protein>
    <recommendedName>
        <fullName evidence="3">allene-oxide cyclase</fullName>
        <ecNumber evidence="3">5.3.99.6</ecNumber>
    </recommendedName>
</protein>
<keyword evidence="5" id="KW-0934">Plastid</keyword>
<evidence type="ECO:0000256" key="4">
    <source>
        <dbReference type="ARBA" id="ARBA00022528"/>
    </source>
</evidence>
<comment type="caution">
    <text evidence="9">The sequence shown here is derived from an EMBL/GenBank/DDBJ whole genome shotgun (WGS) entry which is preliminary data.</text>
</comment>
<dbReference type="AlphaFoldDB" id="A0ABD1XQC7"/>
<evidence type="ECO:0000256" key="5">
    <source>
        <dbReference type="ARBA" id="ARBA00022640"/>
    </source>
</evidence>
<keyword evidence="10" id="KW-1185">Reference proteome</keyword>
<dbReference type="InterPro" id="IPR034871">
    <property type="entry name" value="Allene_oxi_cyc_sf"/>
</dbReference>
<dbReference type="InterPro" id="IPR044859">
    <property type="entry name" value="Allene_oxi_cyc_Dirigent"/>
</dbReference>
<dbReference type="Pfam" id="PF06351">
    <property type="entry name" value="Allene_ox_cyc"/>
    <property type="match status" value="1"/>
</dbReference>
<dbReference type="Proteomes" id="UP001605036">
    <property type="component" value="Unassembled WGS sequence"/>
</dbReference>
<name>A0ABD1XQC7_9MARC</name>
<evidence type="ECO:0000256" key="3">
    <source>
        <dbReference type="ARBA" id="ARBA00012209"/>
    </source>
</evidence>
<evidence type="ECO:0000256" key="7">
    <source>
        <dbReference type="ARBA" id="ARBA00023235"/>
    </source>
</evidence>
<sequence>MTPPDRSVMAAASARAVASGLTLTTVSRQSLLNSSSSQSSTASVAAHPLKSPFYGSSHVSGSLRGSSTAISKVRHRSTAIVSASFLEKLVKLFSDDEKSEEQVMALFEFNELDKGSPVIVRKDETKKVTCLGDFVPYTNKVYDCTGKKYLGISAGLCTVMEHLPSGGDLFETTMSHYVGDYGHISCQGPYKTDSDTEMAVIGGTGVFAGARGWVKCQNIAGPLKLLYTYHITGIAKLPAELTKPPASLEEVLKKKPSNSTVPVEASKA</sequence>
<evidence type="ECO:0000256" key="2">
    <source>
        <dbReference type="ARBA" id="ARBA00007982"/>
    </source>
</evidence>
<keyword evidence="6" id="KW-0809">Transit peptide</keyword>
<proteinExistence type="inferred from homology"/>
<comment type="subcellular location">
    <subcellularLocation>
        <location evidence="1">Plastid</location>
        <location evidence="1">Chloroplast</location>
    </subcellularLocation>
</comment>
<dbReference type="GO" id="GO:0046423">
    <property type="term" value="F:allene-oxide cyclase activity"/>
    <property type="evidence" value="ECO:0007669"/>
    <property type="project" value="UniProtKB-EC"/>
</dbReference>
<evidence type="ECO:0000256" key="1">
    <source>
        <dbReference type="ARBA" id="ARBA00004229"/>
    </source>
</evidence>
<dbReference type="EC" id="5.3.99.6" evidence="3"/>
<dbReference type="Gene3D" id="2.40.480.10">
    <property type="entry name" value="Allene oxide cyclase-like"/>
    <property type="match status" value="1"/>
</dbReference>
<dbReference type="EMBL" id="JBHFFA010000007">
    <property type="protein sequence ID" value="KAL2611147.1"/>
    <property type="molecule type" value="Genomic_DNA"/>
</dbReference>
<keyword evidence="4" id="KW-0150">Chloroplast</keyword>